<protein>
    <submittedName>
        <fullName evidence="2">DUF1858 domain-containing protein</fullName>
    </submittedName>
</protein>
<dbReference type="InterPro" id="IPR015077">
    <property type="entry name" value="DUF1858"/>
</dbReference>
<reference evidence="2" key="1">
    <citation type="submission" date="2019-04" db="EMBL/GenBank/DDBJ databases">
        <title>Evolution of Biomass-Degrading Anaerobic Consortia Revealed by Metagenomics.</title>
        <authorList>
            <person name="Peng X."/>
        </authorList>
    </citation>
    <scope>NUCLEOTIDE SEQUENCE</scope>
    <source>
        <strain evidence="2">SIG13</strain>
    </source>
</reference>
<evidence type="ECO:0000313" key="2">
    <source>
        <dbReference type="EMBL" id="MBE6510989.1"/>
    </source>
</evidence>
<dbReference type="Gene3D" id="1.10.3910.10">
    <property type="entry name" value="SP0561-like"/>
    <property type="match status" value="1"/>
</dbReference>
<proteinExistence type="predicted"/>
<dbReference type="AlphaFoldDB" id="A0A8T3VTR0"/>
<evidence type="ECO:0000259" key="1">
    <source>
        <dbReference type="Pfam" id="PF08984"/>
    </source>
</evidence>
<evidence type="ECO:0000313" key="3">
    <source>
        <dbReference type="Proteomes" id="UP000713479"/>
    </source>
</evidence>
<dbReference type="EMBL" id="SUTF01000008">
    <property type="protein sequence ID" value="MBE6510989.1"/>
    <property type="molecule type" value="Genomic_DNA"/>
</dbReference>
<organism evidence="2 3">
    <name type="scientific">Methanobrevibacter millerae</name>
    <dbReference type="NCBI Taxonomy" id="230361"/>
    <lineage>
        <taxon>Archaea</taxon>
        <taxon>Methanobacteriati</taxon>
        <taxon>Methanobacteriota</taxon>
        <taxon>Methanomada group</taxon>
        <taxon>Methanobacteria</taxon>
        <taxon>Methanobacteriales</taxon>
        <taxon>Methanobacteriaceae</taxon>
        <taxon>Methanobrevibacter</taxon>
    </lineage>
</organism>
<dbReference type="Pfam" id="PF08984">
    <property type="entry name" value="DUF1858"/>
    <property type="match status" value="1"/>
</dbReference>
<feature type="domain" description="DUF1858" evidence="1">
    <location>
        <begin position="4"/>
        <end position="63"/>
    </location>
</feature>
<sequence>MIEINENTRLTDILDEYPWIKDELPKIDKKFKLLKTPIGKVMMRKADVSEMSRRSGMSVDEIISMLNNLIKNH</sequence>
<accession>A0A8T3VTR0</accession>
<dbReference type="InterPro" id="IPR038062">
    <property type="entry name" value="ScdA-like_N_sf"/>
</dbReference>
<name>A0A8T3VTR0_9EURY</name>
<dbReference type="Proteomes" id="UP000713479">
    <property type="component" value="Unassembled WGS sequence"/>
</dbReference>
<dbReference type="SUPFAM" id="SSF140683">
    <property type="entry name" value="SP0561-like"/>
    <property type="match status" value="1"/>
</dbReference>
<comment type="caution">
    <text evidence="2">The sequence shown here is derived from an EMBL/GenBank/DDBJ whole genome shotgun (WGS) entry which is preliminary data.</text>
</comment>
<gene>
    <name evidence="2" type="ORF">E7Z74_06960</name>
</gene>